<accession>A0AAD7S0L7</accession>
<dbReference type="PROSITE" id="PS50294">
    <property type="entry name" value="WD_REPEATS_REGION"/>
    <property type="match status" value="2"/>
</dbReference>
<feature type="repeat" description="WD" evidence="4">
    <location>
        <begin position="311"/>
        <end position="352"/>
    </location>
</feature>
<dbReference type="GO" id="GO:0005509">
    <property type="term" value="F:calcium ion binding"/>
    <property type="evidence" value="ECO:0007669"/>
    <property type="project" value="InterPro"/>
</dbReference>
<dbReference type="Gene3D" id="2.130.10.10">
    <property type="entry name" value="YVTN repeat-like/Quinoprotein amine dehydrogenase"/>
    <property type="match status" value="3"/>
</dbReference>
<dbReference type="InterPro" id="IPR036322">
    <property type="entry name" value="WD40_repeat_dom_sf"/>
</dbReference>
<feature type="region of interest" description="Disordered" evidence="5">
    <location>
        <begin position="887"/>
        <end position="929"/>
    </location>
</feature>
<evidence type="ECO:0000256" key="4">
    <source>
        <dbReference type="PROSITE-ProRule" id="PRU00221"/>
    </source>
</evidence>
<dbReference type="SUPFAM" id="SSF50978">
    <property type="entry name" value="WD40 repeat-like"/>
    <property type="match status" value="2"/>
</dbReference>
<keyword evidence="2 4" id="KW-0853">WD repeat</keyword>
<feature type="compositionally biased region" description="Acidic residues" evidence="5">
    <location>
        <begin position="894"/>
        <end position="905"/>
    </location>
</feature>
<protein>
    <recommendedName>
        <fullName evidence="1">WD repeat-containing protein on Y chromosome</fullName>
    </recommendedName>
</protein>
<evidence type="ECO:0000313" key="8">
    <source>
        <dbReference type="Proteomes" id="UP001221898"/>
    </source>
</evidence>
<feature type="region of interest" description="Disordered" evidence="5">
    <location>
        <begin position="588"/>
        <end position="658"/>
    </location>
</feature>
<dbReference type="SMART" id="SM00320">
    <property type="entry name" value="WD40"/>
    <property type="match status" value="7"/>
</dbReference>
<proteinExistence type="predicted"/>
<reference evidence="7" key="1">
    <citation type="journal article" date="2023" name="Science">
        <title>Genome structures resolve the early diversification of teleost fishes.</title>
        <authorList>
            <person name="Parey E."/>
            <person name="Louis A."/>
            <person name="Montfort J."/>
            <person name="Bouchez O."/>
            <person name="Roques C."/>
            <person name="Iampietro C."/>
            <person name="Lluch J."/>
            <person name="Castinel A."/>
            <person name="Donnadieu C."/>
            <person name="Desvignes T."/>
            <person name="Floi Bucao C."/>
            <person name="Jouanno E."/>
            <person name="Wen M."/>
            <person name="Mejri S."/>
            <person name="Dirks R."/>
            <person name="Jansen H."/>
            <person name="Henkel C."/>
            <person name="Chen W.J."/>
            <person name="Zahm M."/>
            <person name="Cabau C."/>
            <person name="Klopp C."/>
            <person name="Thompson A.W."/>
            <person name="Robinson-Rechavi M."/>
            <person name="Braasch I."/>
            <person name="Lecointre G."/>
            <person name="Bobe J."/>
            <person name="Postlethwait J.H."/>
            <person name="Berthelot C."/>
            <person name="Roest Crollius H."/>
            <person name="Guiguen Y."/>
        </authorList>
    </citation>
    <scope>NUCLEOTIDE SEQUENCE</scope>
    <source>
        <strain evidence="7">NC1722</strain>
    </source>
</reference>
<dbReference type="AlphaFoldDB" id="A0AAD7S0L7"/>
<feature type="repeat" description="WD" evidence="4">
    <location>
        <begin position="275"/>
        <end position="300"/>
    </location>
</feature>
<dbReference type="PANTHER" id="PTHR44324">
    <property type="entry name" value="WD40 REPEAT DOMAIN 95"/>
    <property type="match status" value="1"/>
</dbReference>
<name>A0AAD7S0L7_9TELE</name>
<dbReference type="Proteomes" id="UP001221898">
    <property type="component" value="Unassembled WGS sequence"/>
</dbReference>
<feature type="compositionally biased region" description="Low complexity" evidence="5">
    <location>
        <begin position="908"/>
        <end position="929"/>
    </location>
</feature>
<dbReference type="PROSITE" id="PS00678">
    <property type="entry name" value="WD_REPEATS_1"/>
    <property type="match status" value="3"/>
</dbReference>
<dbReference type="InterPro" id="IPR015943">
    <property type="entry name" value="WD40/YVTN_repeat-like_dom_sf"/>
</dbReference>
<dbReference type="Pfam" id="PF00400">
    <property type="entry name" value="WD40"/>
    <property type="match status" value="4"/>
</dbReference>
<comment type="caution">
    <text evidence="7">The sequence shown here is derived from an EMBL/GenBank/DDBJ whole genome shotgun (WGS) entry which is preliminary data.</text>
</comment>
<evidence type="ECO:0000256" key="3">
    <source>
        <dbReference type="ARBA" id="ARBA00022737"/>
    </source>
</evidence>
<evidence type="ECO:0000256" key="1">
    <source>
        <dbReference type="ARBA" id="ARBA00014901"/>
    </source>
</evidence>
<dbReference type="PROSITE" id="PS50222">
    <property type="entry name" value="EF_HAND_2"/>
    <property type="match status" value="1"/>
</dbReference>
<dbReference type="PROSITE" id="PS50082">
    <property type="entry name" value="WD_REPEATS_2"/>
    <property type="match status" value="4"/>
</dbReference>
<dbReference type="InterPro" id="IPR011992">
    <property type="entry name" value="EF-hand-dom_pair"/>
</dbReference>
<feature type="compositionally biased region" description="Acidic residues" evidence="5">
    <location>
        <begin position="772"/>
        <end position="806"/>
    </location>
</feature>
<keyword evidence="8" id="KW-1185">Reference proteome</keyword>
<feature type="region of interest" description="Disordered" evidence="5">
    <location>
        <begin position="759"/>
        <end position="812"/>
    </location>
</feature>
<gene>
    <name evidence="7" type="ORF">AAFF_G00075460</name>
</gene>
<feature type="region of interest" description="Disordered" evidence="5">
    <location>
        <begin position="1020"/>
        <end position="1057"/>
    </location>
</feature>
<dbReference type="InterPro" id="IPR019775">
    <property type="entry name" value="WD40_repeat_CS"/>
</dbReference>
<feature type="repeat" description="WD" evidence="4">
    <location>
        <begin position="715"/>
        <end position="749"/>
    </location>
</feature>
<sequence>MAKFREVMRKIGLSSKDEDLNLMFMKMDVNCDAILNWEEFKLYLLLENEARDSMHKSRQPTYFPEPIRILQESKQRSNCKAIVGLQFYAFRHPQAREQGSAAKLDEDVCKTRIEPGQYMSITQDGKLSYWTNHMKHMYTLKLDDLKQAYAVLYQKIWVLDMLCMRNIDLLAISSTSNHLEFYDISARKCALAFTLTGVEPVTVMDYWSDGKKAVYSIGDMSGCVTVFTSCDVVQYGIFNRRTTKTVGNGSGGMGLIVRLTMGGCSHSIFQLQKGIMCFDYSPELNILVTGGSDRIVRVWNPYVTKRACSQMDGHLSVITDVAINGRDKKVISISKDKNLRVWDLQNYTCLQKIRPSEVPMGRPPITAVHYMRETNTLVIATGLIGVLQGDMEDMTARDKESAHVEPACAMLYNTCFKQVVSGCYSGAVCVWDILTGLKEMEFQTCPERDTEMTAMSFDGSQRRLLTGFEDGTVRLWNFHNGAMLLKLPLLDKHEVTGILHVNSKIFVSGWNKRVICYKNLRKDAKMEHSAWKRYHTGDIWSMDAYGNKMLVTASYNGDIIIWNMGTEEPLCWFNTNVGPRPLLLDVLKERSTKQRRGTPKGSQIELEQETSVQRQGAPKQPRATGAASEPEGKEDGSTDSEGSTEGQSEPEEATPNLASPEELAKPLLAVEKVLFLATRTPSVDTAILLASTVDGCVCAWSICDQGGLLAKFKPTQGEQSVVRAMSTDPLDRILLTGDNNGFIMLWDIQDYCCREKTGAPSPIPPAIPPGDSQEEPEQEEEEQEQEQGQEEEEEVQSDGSVEEQTEMWDGSRISITPPKLLASWQCHLKGITHLQYVETLDLIITASKDCSLCLWTSAGCYIGTFGQVAWRVDKDFLRNLPTDQKGLVLPQEDKMDEEEEEEELYDSAPPEEAAGPAAPAAPAAPADPAAAGGLAGGPVLDLEHVKLCPSQYCSKAVEKTWREWQEKGKESKILGKAYKPKVTHLRLPSHQEIKKTHSSDEALRISQLLTCVPLETNPVLVMPDTLKKQQKKKEDSESQRRKKKKQPKDSAYGHGHA</sequence>
<organism evidence="7 8">
    <name type="scientific">Aldrovandia affinis</name>
    <dbReference type="NCBI Taxonomy" id="143900"/>
    <lineage>
        <taxon>Eukaryota</taxon>
        <taxon>Metazoa</taxon>
        <taxon>Chordata</taxon>
        <taxon>Craniata</taxon>
        <taxon>Vertebrata</taxon>
        <taxon>Euteleostomi</taxon>
        <taxon>Actinopterygii</taxon>
        <taxon>Neopterygii</taxon>
        <taxon>Teleostei</taxon>
        <taxon>Notacanthiformes</taxon>
        <taxon>Halosauridae</taxon>
        <taxon>Aldrovandia</taxon>
    </lineage>
</organism>
<evidence type="ECO:0000256" key="2">
    <source>
        <dbReference type="ARBA" id="ARBA00022574"/>
    </source>
</evidence>
<dbReference type="InterPro" id="IPR051242">
    <property type="entry name" value="WD-EF-hand_domain"/>
</dbReference>
<keyword evidence="3" id="KW-0677">Repeat</keyword>
<dbReference type="PANTHER" id="PTHR44324:SF6">
    <property type="entry name" value="EF-HAND CALCIUM BINDING DOMAIN 8"/>
    <property type="match status" value="1"/>
</dbReference>
<dbReference type="InterPro" id="IPR002048">
    <property type="entry name" value="EF_hand_dom"/>
</dbReference>
<dbReference type="SUPFAM" id="SSF47473">
    <property type="entry name" value="EF-hand"/>
    <property type="match status" value="1"/>
</dbReference>
<evidence type="ECO:0000256" key="5">
    <source>
        <dbReference type="SAM" id="MobiDB-lite"/>
    </source>
</evidence>
<feature type="domain" description="EF-hand" evidence="6">
    <location>
        <begin position="15"/>
        <end position="50"/>
    </location>
</feature>
<dbReference type="EMBL" id="JAINUG010000146">
    <property type="protein sequence ID" value="KAJ8392421.1"/>
    <property type="molecule type" value="Genomic_DNA"/>
</dbReference>
<evidence type="ECO:0000313" key="7">
    <source>
        <dbReference type="EMBL" id="KAJ8392421.1"/>
    </source>
</evidence>
<evidence type="ECO:0000259" key="6">
    <source>
        <dbReference type="PROSITE" id="PS50222"/>
    </source>
</evidence>
<dbReference type="InterPro" id="IPR001680">
    <property type="entry name" value="WD40_rpt"/>
</dbReference>
<feature type="repeat" description="WD" evidence="4">
    <location>
        <begin position="445"/>
        <end position="486"/>
    </location>
</feature>